<feature type="coiled-coil region" evidence="1">
    <location>
        <begin position="69"/>
        <end position="98"/>
    </location>
</feature>
<reference evidence="2 3" key="1">
    <citation type="submission" date="2019-08" db="EMBL/GenBank/DDBJ databases">
        <title>Bacillus genomes from the desert of Cuatro Cienegas, Coahuila.</title>
        <authorList>
            <person name="Olmedo-Alvarez G."/>
        </authorList>
    </citation>
    <scope>NUCLEOTIDE SEQUENCE [LARGE SCALE GENOMIC DNA]</scope>
    <source>
        <strain evidence="2 3">CH128b_4D</strain>
    </source>
</reference>
<name>A0A5D4MAB8_9BACI</name>
<organism evidence="2 3">
    <name type="scientific">Rossellomorea vietnamensis</name>
    <dbReference type="NCBI Taxonomy" id="218284"/>
    <lineage>
        <taxon>Bacteria</taxon>
        <taxon>Bacillati</taxon>
        <taxon>Bacillota</taxon>
        <taxon>Bacilli</taxon>
        <taxon>Bacillales</taxon>
        <taxon>Bacillaceae</taxon>
        <taxon>Rossellomorea</taxon>
    </lineage>
</organism>
<dbReference type="AlphaFoldDB" id="A0A5D4MAB8"/>
<evidence type="ECO:0000313" key="3">
    <source>
        <dbReference type="Proteomes" id="UP000325182"/>
    </source>
</evidence>
<comment type="caution">
    <text evidence="2">The sequence shown here is derived from an EMBL/GenBank/DDBJ whole genome shotgun (WGS) entry which is preliminary data.</text>
</comment>
<keyword evidence="1" id="KW-0175">Coiled coil</keyword>
<gene>
    <name evidence="2" type="ORF">FZC84_14185</name>
</gene>
<proteinExistence type="predicted"/>
<accession>A0A5D4MAB8</accession>
<dbReference type="Proteomes" id="UP000325182">
    <property type="component" value="Unassembled WGS sequence"/>
</dbReference>
<evidence type="ECO:0000256" key="1">
    <source>
        <dbReference type="SAM" id="Coils"/>
    </source>
</evidence>
<evidence type="ECO:0000313" key="2">
    <source>
        <dbReference type="EMBL" id="TYR98576.1"/>
    </source>
</evidence>
<dbReference type="RefSeq" id="WP_113929037.1">
    <property type="nucleotide sequence ID" value="NZ_VTEG01000010.1"/>
</dbReference>
<dbReference type="EMBL" id="VTEG01000010">
    <property type="protein sequence ID" value="TYR98576.1"/>
    <property type="molecule type" value="Genomic_DNA"/>
</dbReference>
<sequence>MAKKMKRKSKKKQNWGLTKDERQEIASSWVREYEGDNIVKAYSKKFRLNLKSSLKELTSFGFTISSEERAQIKRLIDIQKQQRENKKRKKEARELQDLIDSDETFAFIAGYTEGGAPFGITHEEMQENEEN</sequence>
<protein>
    <submittedName>
        <fullName evidence="2">Uncharacterized protein</fullName>
    </submittedName>
</protein>